<dbReference type="Proteomes" id="UP000002051">
    <property type="component" value="Chromosome 4"/>
</dbReference>
<reference evidence="2 4" key="1">
    <citation type="journal article" date="2011" name="Nature">
        <title>The Medicago genome provides insight into the evolution of rhizobial symbioses.</title>
        <authorList>
            <person name="Young N.D."/>
            <person name="Debelle F."/>
            <person name="Oldroyd G.E."/>
            <person name="Geurts R."/>
            <person name="Cannon S.B."/>
            <person name="Udvardi M.K."/>
            <person name="Benedito V.A."/>
            <person name="Mayer K.F."/>
            <person name="Gouzy J."/>
            <person name="Schoof H."/>
            <person name="Van de Peer Y."/>
            <person name="Proost S."/>
            <person name="Cook D.R."/>
            <person name="Meyers B.C."/>
            <person name="Spannagl M."/>
            <person name="Cheung F."/>
            <person name="De Mita S."/>
            <person name="Krishnakumar V."/>
            <person name="Gundlach H."/>
            <person name="Zhou S."/>
            <person name="Mudge J."/>
            <person name="Bharti A.K."/>
            <person name="Murray J.D."/>
            <person name="Naoumkina M.A."/>
            <person name="Rosen B."/>
            <person name="Silverstein K.A."/>
            <person name="Tang H."/>
            <person name="Rombauts S."/>
            <person name="Zhao P.X."/>
            <person name="Zhou P."/>
            <person name="Barbe V."/>
            <person name="Bardou P."/>
            <person name="Bechner M."/>
            <person name="Bellec A."/>
            <person name="Berger A."/>
            <person name="Berges H."/>
            <person name="Bidwell S."/>
            <person name="Bisseling T."/>
            <person name="Choisne N."/>
            <person name="Couloux A."/>
            <person name="Denny R."/>
            <person name="Deshpande S."/>
            <person name="Dai X."/>
            <person name="Doyle J.J."/>
            <person name="Dudez A.M."/>
            <person name="Farmer A.D."/>
            <person name="Fouteau S."/>
            <person name="Franken C."/>
            <person name="Gibelin C."/>
            <person name="Gish J."/>
            <person name="Goldstein S."/>
            <person name="Gonzalez A.J."/>
            <person name="Green P.J."/>
            <person name="Hallab A."/>
            <person name="Hartog M."/>
            <person name="Hua A."/>
            <person name="Humphray S.J."/>
            <person name="Jeong D.H."/>
            <person name="Jing Y."/>
            <person name="Jocker A."/>
            <person name="Kenton S.M."/>
            <person name="Kim D.J."/>
            <person name="Klee K."/>
            <person name="Lai H."/>
            <person name="Lang C."/>
            <person name="Lin S."/>
            <person name="Macmil S.L."/>
            <person name="Magdelenat G."/>
            <person name="Matthews L."/>
            <person name="McCorrison J."/>
            <person name="Monaghan E.L."/>
            <person name="Mun J.H."/>
            <person name="Najar F.Z."/>
            <person name="Nicholson C."/>
            <person name="Noirot C."/>
            <person name="O'Bleness M."/>
            <person name="Paule C.R."/>
            <person name="Poulain J."/>
            <person name="Prion F."/>
            <person name="Qin B."/>
            <person name="Qu C."/>
            <person name="Retzel E.F."/>
            <person name="Riddle C."/>
            <person name="Sallet E."/>
            <person name="Samain S."/>
            <person name="Samson N."/>
            <person name="Sanders I."/>
            <person name="Saurat O."/>
            <person name="Scarpelli C."/>
            <person name="Schiex T."/>
            <person name="Segurens B."/>
            <person name="Severin A.J."/>
            <person name="Sherrier D.J."/>
            <person name="Shi R."/>
            <person name="Sims S."/>
            <person name="Singer S.R."/>
            <person name="Sinharoy S."/>
            <person name="Sterck L."/>
            <person name="Viollet A."/>
            <person name="Wang B.B."/>
            <person name="Wang K."/>
            <person name="Wang M."/>
            <person name="Wang X."/>
            <person name="Warfsmann J."/>
            <person name="Weissenbach J."/>
            <person name="White D.D."/>
            <person name="White J.D."/>
            <person name="Wiley G.B."/>
            <person name="Wincker P."/>
            <person name="Xing Y."/>
            <person name="Yang L."/>
            <person name="Yao Z."/>
            <person name="Ying F."/>
            <person name="Zhai J."/>
            <person name="Zhou L."/>
            <person name="Zuber A."/>
            <person name="Denarie J."/>
            <person name="Dixon R.A."/>
            <person name="May G.D."/>
            <person name="Schwartz D.C."/>
            <person name="Rogers J."/>
            <person name="Quetier F."/>
            <person name="Town C.D."/>
            <person name="Roe B.A."/>
        </authorList>
    </citation>
    <scope>NUCLEOTIDE SEQUENCE [LARGE SCALE GENOMIC DNA]</scope>
    <source>
        <strain evidence="2">A17</strain>
        <strain evidence="3 4">cv. Jemalong A17</strain>
    </source>
</reference>
<name>A0A072UM01_MEDTR</name>
<evidence type="ECO:0000256" key="1">
    <source>
        <dbReference type="SAM" id="MobiDB-lite"/>
    </source>
</evidence>
<feature type="region of interest" description="Disordered" evidence="1">
    <location>
        <begin position="1"/>
        <end position="67"/>
    </location>
</feature>
<proteinExistence type="predicted"/>
<feature type="compositionally biased region" description="Polar residues" evidence="1">
    <location>
        <begin position="1"/>
        <end position="14"/>
    </location>
</feature>
<gene>
    <name evidence="2" type="ordered locus">MTR_4g063620</name>
</gene>
<dbReference type="EMBL" id="CM001220">
    <property type="protein sequence ID" value="KEH30118.1"/>
    <property type="molecule type" value="Genomic_DNA"/>
</dbReference>
<evidence type="ECO:0000313" key="4">
    <source>
        <dbReference type="Proteomes" id="UP000002051"/>
    </source>
</evidence>
<evidence type="ECO:0000313" key="2">
    <source>
        <dbReference type="EMBL" id="KEH30118.1"/>
    </source>
</evidence>
<dbReference type="HOGENOM" id="CLU_2546104_0_0_1"/>
<keyword evidence="4" id="KW-1185">Reference proteome</keyword>
<feature type="compositionally biased region" description="Low complexity" evidence="1">
    <location>
        <begin position="15"/>
        <end position="65"/>
    </location>
</feature>
<reference evidence="3" key="3">
    <citation type="submission" date="2015-04" db="UniProtKB">
        <authorList>
            <consortium name="EnsemblPlants"/>
        </authorList>
    </citation>
    <scope>IDENTIFICATION</scope>
    <source>
        <strain evidence="3">cv. Jemalong A17</strain>
    </source>
</reference>
<reference evidence="2 4" key="2">
    <citation type="journal article" date="2014" name="BMC Genomics">
        <title>An improved genome release (version Mt4.0) for the model legume Medicago truncatula.</title>
        <authorList>
            <person name="Tang H."/>
            <person name="Krishnakumar V."/>
            <person name="Bidwell S."/>
            <person name="Rosen B."/>
            <person name="Chan A."/>
            <person name="Zhou S."/>
            <person name="Gentzbittel L."/>
            <person name="Childs K.L."/>
            <person name="Yandell M."/>
            <person name="Gundlach H."/>
            <person name="Mayer K.F."/>
            <person name="Schwartz D.C."/>
            <person name="Town C.D."/>
        </authorList>
    </citation>
    <scope>GENOME REANNOTATION</scope>
    <source>
        <strain evidence="2">A17</strain>
        <strain evidence="3 4">cv. Jemalong A17</strain>
    </source>
</reference>
<accession>A0A072UM01</accession>
<organism evidence="2 4">
    <name type="scientific">Medicago truncatula</name>
    <name type="common">Barrel medic</name>
    <name type="synonym">Medicago tribuloides</name>
    <dbReference type="NCBI Taxonomy" id="3880"/>
    <lineage>
        <taxon>Eukaryota</taxon>
        <taxon>Viridiplantae</taxon>
        <taxon>Streptophyta</taxon>
        <taxon>Embryophyta</taxon>
        <taxon>Tracheophyta</taxon>
        <taxon>Spermatophyta</taxon>
        <taxon>Magnoliopsida</taxon>
        <taxon>eudicotyledons</taxon>
        <taxon>Gunneridae</taxon>
        <taxon>Pentapetalae</taxon>
        <taxon>rosids</taxon>
        <taxon>fabids</taxon>
        <taxon>Fabales</taxon>
        <taxon>Fabaceae</taxon>
        <taxon>Papilionoideae</taxon>
        <taxon>50 kb inversion clade</taxon>
        <taxon>NPAAA clade</taxon>
        <taxon>Hologalegina</taxon>
        <taxon>IRL clade</taxon>
        <taxon>Trifolieae</taxon>
        <taxon>Medicago</taxon>
    </lineage>
</organism>
<dbReference type="AlphaFoldDB" id="A0A072UM01"/>
<evidence type="ECO:0000313" key="3">
    <source>
        <dbReference type="EnsemblPlants" id="KEH30118"/>
    </source>
</evidence>
<sequence length="89" mass="10585">MDPSNNQFNTQNSSYYPFNYQNPNNYQHPNQFHNQHPQNPNQFPNQHPQNPNQFPNQHPQNMPNFGFASNFNHSSSVPLCAHYFTYYLL</sequence>
<dbReference type="EnsemblPlants" id="KEH30118">
    <property type="protein sequence ID" value="KEH30118"/>
    <property type="gene ID" value="MTR_4g063620"/>
</dbReference>
<protein>
    <submittedName>
        <fullName evidence="2 3">Uncharacterized protein</fullName>
    </submittedName>
</protein>